<protein>
    <submittedName>
        <fullName evidence="2">Uncharacterized protein</fullName>
    </submittedName>
</protein>
<comment type="caution">
    <text evidence="2">The sequence shown here is derived from an EMBL/GenBank/DDBJ whole genome shotgun (WGS) entry which is preliminary data.</text>
</comment>
<organism evidence="2 3">
    <name type="scientific">Portunus trituberculatus</name>
    <name type="common">Swimming crab</name>
    <name type="synonym">Neptunus trituberculatus</name>
    <dbReference type="NCBI Taxonomy" id="210409"/>
    <lineage>
        <taxon>Eukaryota</taxon>
        <taxon>Metazoa</taxon>
        <taxon>Ecdysozoa</taxon>
        <taxon>Arthropoda</taxon>
        <taxon>Crustacea</taxon>
        <taxon>Multicrustacea</taxon>
        <taxon>Malacostraca</taxon>
        <taxon>Eumalacostraca</taxon>
        <taxon>Eucarida</taxon>
        <taxon>Decapoda</taxon>
        <taxon>Pleocyemata</taxon>
        <taxon>Brachyura</taxon>
        <taxon>Eubrachyura</taxon>
        <taxon>Portunoidea</taxon>
        <taxon>Portunidae</taxon>
        <taxon>Portuninae</taxon>
        <taxon>Portunus</taxon>
    </lineage>
</organism>
<sequence length="111" mass="11868">MVVAHSRPPNHTGDHSHPNATIGTRQRTASLRVVTQQGGRTQKRENAAKSAKLSPGTTNSLLHAVTAKPPANQLPQKKGTTPRPRLLSTQNSLATRLNTVPGPKSAHVYLC</sequence>
<proteinExistence type="predicted"/>
<evidence type="ECO:0000313" key="3">
    <source>
        <dbReference type="Proteomes" id="UP000324222"/>
    </source>
</evidence>
<name>A0A5B7DT22_PORTR</name>
<evidence type="ECO:0000313" key="2">
    <source>
        <dbReference type="EMBL" id="MPC24163.1"/>
    </source>
</evidence>
<reference evidence="2 3" key="1">
    <citation type="submission" date="2019-05" db="EMBL/GenBank/DDBJ databases">
        <title>Another draft genome of Portunus trituberculatus and its Hox gene families provides insights of decapod evolution.</title>
        <authorList>
            <person name="Jeong J.-H."/>
            <person name="Song I."/>
            <person name="Kim S."/>
            <person name="Choi T."/>
            <person name="Kim D."/>
            <person name="Ryu S."/>
            <person name="Kim W."/>
        </authorList>
    </citation>
    <scope>NUCLEOTIDE SEQUENCE [LARGE SCALE GENOMIC DNA]</scope>
    <source>
        <tissue evidence="2">Muscle</tissue>
    </source>
</reference>
<feature type="compositionally biased region" description="Polar residues" evidence="1">
    <location>
        <begin position="87"/>
        <end position="98"/>
    </location>
</feature>
<dbReference type="AlphaFoldDB" id="A0A5B7DT22"/>
<evidence type="ECO:0000256" key="1">
    <source>
        <dbReference type="SAM" id="MobiDB-lite"/>
    </source>
</evidence>
<feature type="compositionally biased region" description="Polar residues" evidence="1">
    <location>
        <begin position="18"/>
        <end position="40"/>
    </location>
</feature>
<accession>A0A5B7DT22</accession>
<dbReference type="Proteomes" id="UP000324222">
    <property type="component" value="Unassembled WGS sequence"/>
</dbReference>
<feature type="region of interest" description="Disordered" evidence="1">
    <location>
        <begin position="1"/>
        <end position="111"/>
    </location>
</feature>
<gene>
    <name evidence="2" type="ORF">E2C01_017239</name>
</gene>
<dbReference type="EMBL" id="VSRR010001295">
    <property type="protein sequence ID" value="MPC24163.1"/>
    <property type="molecule type" value="Genomic_DNA"/>
</dbReference>
<keyword evidence="3" id="KW-1185">Reference proteome</keyword>